<dbReference type="PANTHER" id="PTHR15319">
    <property type="entry name" value="TATA BOX-BINDING PROTEIN ASSOCIATED FACTOR RNA POLYMERASE I SUBUNIT C"/>
    <property type="match status" value="1"/>
</dbReference>
<feature type="region of interest" description="Disordered" evidence="1">
    <location>
        <begin position="1114"/>
        <end position="1134"/>
    </location>
</feature>
<evidence type="ECO:0000256" key="1">
    <source>
        <dbReference type="SAM" id="MobiDB-lite"/>
    </source>
</evidence>
<dbReference type="AlphaFoldDB" id="A0A498K4R7"/>
<keyword evidence="4" id="KW-1185">Reference proteome</keyword>
<name>A0A498K4R7_MALDO</name>
<dbReference type="InterPro" id="IPR049087">
    <property type="entry name" value="TAF1C_beta-prop"/>
</dbReference>
<dbReference type="GO" id="GO:0001650">
    <property type="term" value="C:fibrillar center"/>
    <property type="evidence" value="ECO:0007669"/>
    <property type="project" value="TreeGrafter"/>
</dbReference>
<reference evidence="3 4" key="1">
    <citation type="submission" date="2018-10" db="EMBL/GenBank/DDBJ databases">
        <title>A high-quality apple genome assembly.</title>
        <authorList>
            <person name="Hu J."/>
        </authorList>
    </citation>
    <scope>NUCLEOTIDE SEQUENCE [LARGE SCALE GENOMIC DNA]</scope>
    <source>
        <strain evidence="4">cv. HFTH1</strain>
        <tissue evidence="3">Young leaf</tissue>
    </source>
</reference>
<protein>
    <recommendedName>
        <fullName evidence="2">TAF1C beta-propeller domain-containing protein</fullName>
    </recommendedName>
</protein>
<accession>A0A498K4R7</accession>
<dbReference type="Proteomes" id="UP000290289">
    <property type="component" value="Chromosome 4"/>
</dbReference>
<dbReference type="GO" id="GO:0001164">
    <property type="term" value="F:RNA polymerase I core promoter sequence-specific DNA binding"/>
    <property type="evidence" value="ECO:0007669"/>
    <property type="project" value="TreeGrafter"/>
</dbReference>
<comment type="caution">
    <text evidence="3">The sequence shown here is derived from an EMBL/GenBank/DDBJ whole genome shotgun (WGS) entry which is preliminary data.</text>
</comment>
<evidence type="ECO:0000313" key="4">
    <source>
        <dbReference type="Proteomes" id="UP000290289"/>
    </source>
</evidence>
<dbReference type="STRING" id="3750.A0A498K4R7"/>
<feature type="region of interest" description="Disordered" evidence="1">
    <location>
        <begin position="1062"/>
        <end position="1101"/>
    </location>
</feature>
<dbReference type="InterPro" id="IPR038801">
    <property type="entry name" value="TAF1C"/>
</dbReference>
<evidence type="ECO:0000313" key="3">
    <source>
        <dbReference type="EMBL" id="RXI00653.1"/>
    </source>
</evidence>
<feature type="domain" description="TAF1C beta-propeller" evidence="2">
    <location>
        <begin position="271"/>
        <end position="367"/>
    </location>
</feature>
<evidence type="ECO:0000259" key="2">
    <source>
        <dbReference type="Pfam" id="PF20641"/>
    </source>
</evidence>
<feature type="region of interest" description="Disordered" evidence="1">
    <location>
        <begin position="939"/>
        <end position="958"/>
    </location>
</feature>
<organism evidence="3 4">
    <name type="scientific">Malus domestica</name>
    <name type="common">Apple</name>
    <name type="synonym">Pyrus malus</name>
    <dbReference type="NCBI Taxonomy" id="3750"/>
    <lineage>
        <taxon>Eukaryota</taxon>
        <taxon>Viridiplantae</taxon>
        <taxon>Streptophyta</taxon>
        <taxon>Embryophyta</taxon>
        <taxon>Tracheophyta</taxon>
        <taxon>Spermatophyta</taxon>
        <taxon>Magnoliopsida</taxon>
        <taxon>eudicotyledons</taxon>
        <taxon>Gunneridae</taxon>
        <taxon>Pentapetalae</taxon>
        <taxon>rosids</taxon>
        <taxon>fabids</taxon>
        <taxon>Rosales</taxon>
        <taxon>Rosaceae</taxon>
        <taxon>Amygdaloideae</taxon>
        <taxon>Maleae</taxon>
        <taxon>Malus</taxon>
    </lineage>
</organism>
<feature type="compositionally biased region" description="Basic residues" evidence="1">
    <location>
        <begin position="1118"/>
        <end position="1134"/>
    </location>
</feature>
<dbReference type="Pfam" id="PF20641">
    <property type="entry name" value="TAF1C_beta-prop"/>
    <property type="match status" value="1"/>
</dbReference>
<dbReference type="PANTHER" id="PTHR15319:SF1">
    <property type="entry name" value="TATA BOX-BINDING PROTEIN-ASSOCIATED FACTOR RNA POLYMERASE I SUBUNIT C"/>
    <property type="match status" value="1"/>
</dbReference>
<sequence>MELNYKEEIGWKLQVEAFGGTFEAIDRSINQSTVDMNIIPEEWKSLFPISSVFKPPLLLSNPSLKPILGPLIFNPKPNSAAVLFSSSCLLPHLPPLPHLSLPRFLLTSSPDSAPLPSTSHSIASLLGPHNHKHDVVSSLLHNRLELLQCPQINTIVVFFSTGQNSDQVGFLQLVLKDSTFGVKADESGEVLGLRGPSNYRISRISVNPVPGFSSSRGNDSSVTIGYLLASTMYSVQWFTVKVGDTSSNLGNKVSLSYLGSKVFKTCCVVHASWSPHLQEESVVLLENGALFLFDLESRPKTHNFKFKGTRLKVVWDNGDVLSTSRNYRWLSCEFSWHPRVLIVARSDAVFLVDLRSRECSVTCLMKIETLHMYVPVEKEQFLVLSRTASDDFHFVLASDMLLLLCDVRKPLMPVLQWAHGLDKPSYLDVFRLSELRSHSREDMYKWSSDSGFCIVMGSFWNCQFNTVCYGPSLPTPIGSVASKVAELRKSFYAWELPSDVLLPGNECHCGNCILREEFVKDALSEWVDWQQKKEIVLGFGIVNKELSSLLSEPDKFGGFTLLRLMSSGKLELQRYCASWDPVKKVEESHGESLYFKDYFLDSLADEEYKFPRRFKYLKLDYLCAYLNDKLDEVLDTKMKIPSKIVQGTELFSPEYHELLCKKLRACGFGQFRSSPAVTSVLNDISLPTSIHEVVLKRLWSELPMELLQLAFSNYPEILEVLVDEKRSALEFSAVPDQSQLPPFILRKPSCRSSKWSQKVKPGDALVGPVLPLPILLTLHELRNGCLNSQDEQSGKFSVEAEISRSCNEIMQVASEITVSKPDAGIVDEQAGSLANAGEETWRCTQKPKPFFSYHPVAGTGSPMDHIRGKSVFKDDRFDTVISKVSEKKPAPNGSEDNVGLELFDDLYPVELKFDASDMKFKQKELSAYNLKNPARAGTGVSQSLQKQVAPNDNPGQPESPFSIRQYVLDCRQKDVFSNWPFPEKYLQICLDHGISDALPPFESHTSAIKSIRGAVGLNCTQQDDNNAVDFESGVPDIIEETEDGSKLYSDNEEAISKLSNQHCHFSPSNSSREREENKADFSSHISSNSIVSTDQPSTTIPSSHLNVVECNETLTSSRKPRHMKKRHRGKHKKRSMGNILDVAKPCTPEDLLRIKRLCCVSSVPLVKGGEAIENLIDAKQDCNSDLTKDNSSEKLERDGSEAANLSMQSSKKFVVKFTFSGCKSNV</sequence>
<feature type="compositionally biased region" description="Polar residues" evidence="1">
    <location>
        <begin position="939"/>
        <end position="956"/>
    </location>
</feature>
<feature type="compositionally biased region" description="Low complexity" evidence="1">
    <location>
        <begin position="1082"/>
        <end position="1092"/>
    </location>
</feature>
<feature type="compositionally biased region" description="Basic and acidic residues" evidence="1">
    <location>
        <begin position="1071"/>
        <end position="1081"/>
    </location>
</feature>
<dbReference type="EMBL" id="RDQH01000330">
    <property type="protein sequence ID" value="RXI00653.1"/>
    <property type="molecule type" value="Genomic_DNA"/>
</dbReference>
<proteinExistence type="predicted"/>
<gene>
    <name evidence="3" type="ORF">DVH24_000887</name>
</gene>